<organism evidence="3 4">
    <name type="scientific">Pleomassaria siparia CBS 279.74</name>
    <dbReference type="NCBI Taxonomy" id="1314801"/>
    <lineage>
        <taxon>Eukaryota</taxon>
        <taxon>Fungi</taxon>
        <taxon>Dikarya</taxon>
        <taxon>Ascomycota</taxon>
        <taxon>Pezizomycotina</taxon>
        <taxon>Dothideomycetes</taxon>
        <taxon>Pleosporomycetidae</taxon>
        <taxon>Pleosporales</taxon>
        <taxon>Pleomassariaceae</taxon>
        <taxon>Pleomassaria</taxon>
    </lineage>
</organism>
<evidence type="ECO:0000256" key="1">
    <source>
        <dbReference type="SAM" id="MobiDB-lite"/>
    </source>
</evidence>
<dbReference type="AlphaFoldDB" id="A0A6G1KRN5"/>
<evidence type="ECO:0000256" key="2">
    <source>
        <dbReference type="SAM" id="Phobius"/>
    </source>
</evidence>
<protein>
    <recommendedName>
        <fullName evidence="5">LITAF domain-containing protein</fullName>
    </recommendedName>
</protein>
<evidence type="ECO:0008006" key="5">
    <source>
        <dbReference type="Google" id="ProtNLM"/>
    </source>
</evidence>
<feature type="transmembrane region" description="Helical" evidence="2">
    <location>
        <begin position="103"/>
        <end position="122"/>
    </location>
</feature>
<keyword evidence="2" id="KW-1133">Transmembrane helix</keyword>
<proteinExistence type="predicted"/>
<feature type="compositionally biased region" description="Polar residues" evidence="1">
    <location>
        <begin position="49"/>
        <end position="62"/>
    </location>
</feature>
<evidence type="ECO:0000313" key="4">
    <source>
        <dbReference type="Proteomes" id="UP000799428"/>
    </source>
</evidence>
<evidence type="ECO:0000313" key="3">
    <source>
        <dbReference type="EMBL" id="KAF2715470.1"/>
    </source>
</evidence>
<name>A0A6G1KRN5_9PLEO</name>
<keyword evidence="2" id="KW-0812">Transmembrane</keyword>
<sequence>MPQDAAPAYDDVIHNHPTNQFHQPSGSTSGYATVPQDDVELHAHEHVHSSPTGPSQPETIAQTPAGVLQPRPHVHCEQCDIQTMARERRENERHCCAMVAKTFMLGFICMMVLGIVITTSMAKANKYRHDH</sequence>
<keyword evidence="4" id="KW-1185">Reference proteome</keyword>
<gene>
    <name evidence="3" type="ORF">K504DRAFT_366673</name>
</gene>
<feature type="region of interest" description="Disordered" evidence="1">
    <location>
        <begin position="1"/>
        <end position="68"/>
    </location>
</feature>
<reference evidence="3" key="1">
    <citation type="journal article" date="2020" name="Stud. Mycol.">
        <title>101 Dothideomycetes genomes: a test case for predicting lifestyles and emergence of pathogens.</title>
        <authorList>
            <person name="Haridas S."/>
            <person name="Albert R."/>
            <person name="Binder M."/>
            <person name="Bloem J."/>
            <person name="Labutti K."/>
            <person name="Salamov A."/>
            <person name="Andreopoulos B."/>
            <person name="Baker S."/>
            <person name="Barry K."/>
            <person name="Bills G."/>
            <person name="Bluhm B."/>
            <person name="Cannon C."/>
            <person name="Castanera R."/>
            <person name="Culley D."/>
            <person name="Daum C."/>
            <person name="Ezra D."/>
            <person name="Gonzalez J."/>
            <person name="Henrissat B."/>
            <person name="Kuo A."/>
            <person name="Liang C."/>
            <person name="Lipzen A."/>
            <person name="Lutzoni F."/>
            <person name="Magnuson J."/>
            <person name="Mondo S."/>
            <person name="Nolan M."/>
            <person name="Ohm R."/>
            <person name="Pangilinan J."/>
            <person name="Park H.-J."/>
            <person name="Ramirez L."/>
            <person name="Alfaro M."/>
            <person name="Sun H."/>
            <person name="Tritt A."/>
            <person name="Yoshinaga Y."/>
            <person name="Zwiers L.-H."/>
            <person name="Turgeon B."/>
            <person name="Goodwin S."/>
            <person name="Spatafora J."/>
            <person name="Crous P."/>
            <person name="Grigoriev I."/>
        </authorList>
    </citation>
    <scope>NUCLEOTIDE SEQUENCE</scope>
    <source>
        <strain evidence="3">CBS 279.74</strain>
    </source>
</reference>
<dbReference type="OrthoDB" id="4506934at2759"/>
<feature type="compositionally biased region" description="Polar residues" evidence="1">
    <location>
        <begin position="16"/>
        <end position="31"/>
    </location>
</feature>
<keyword evidence="2" id="KW-0472">Membrane</keyword>
<feature type="compositionally biased region" description="Basic and acidic residues" evidence="1">
    <location>
        <begin position="39"/>
        <end position="48"/>
    </location>
</feature>
<dbReference type="EMBL" id="MU005764">
    <property type="protein sequence ID" value="KAF2715470.1"/>
    <property type="molecule type" value="Genomic_DNA"/>
</dbReference>
<accession>A0A6G1KRN5</accession>
<dbReference type="Proteomes" id="UP000799428">
    <property type="component" value="Unassembled WGS sequence"/>
</dbReference>